<feature type="domain" description="N-acetyltransferase" evidence="3">
    <location>
        <begin position="4"/>
        <end position="173"/>
    </location>
</feature>
<reference evidence="5" key="1">
    <citation type="submission" date="2016-11" db="EMBL/GenBank/DDBJ databases">
        <authorList>
            <person name="Varghese N."/>
            <person name="Submissions S."/>
        </authorList>
    </citation>
    <scope>NUCLEOTIDE SEQUENCE [LARGE SCALE GENOMIC DNA]</scope>
    <source>
        <strain evidence="5">DSM 27623</strain>
    </source>
</reference>
<keyword evidence="2" id="KW-0012">Acyltransferase</keyword>
<accession>A0A1N6GRQ7</accession>
<gene>
    <name evidence="4" type="ORF">SAMN05444409_2011</name>
</gene>
<proteinExistence type="predicted"/>
<dbReference type="GO" id="GO:0016747">
    <property type="term" value="F:acyltransferase activity, transferring groups other than amino-acyl groups"/>
    <property type="evidence" value="ECO:0007669"/>
    <property type="project" value="InterPro"/>
</dbReference>
<sequence>MQDIQLRKAENKDLISLQKIGKLTFSETFSSDNSEENLKSYLETAFSTEKVKGELSDENSEFYFAETENEIIGYLKVNYGDSQTEIKSNKALEIERIYVLREFHGKTVGQILYEKAIELAKAINVDFVWLGVWEQNPRAIRFYEKNGFKAFDKHIFRLGNDEQTDIMMKLVLKN</sequence>
<dbReference type="RefSeq" id="WP_074235122.1">
    <property type="nucleotide sequence ID" value="NZ_FSRK01000001.1"/>
</dbReference>
<keyword evidence="1" id="KW-0808">Transferase</keyword>
<evidence type="ECO:0000313" key="5">
    <source>
        <dbReference type="Proteomes" id="UP000185207"/>
    </source>
</evidence>
<dbReference type="AlphaFoldDB" id="A0A1N6GRQ7"/>
<organism evidence="4 5">
    <name type="scientific">Epilithonimonas zeae</name>
    <dbReference type="NCBI Taxonomy" id="1416779"/>
    <lineage>
        <taxon>Bacteria</taxon>
        <taxon>Pseudomonadati</taxon>
        <taxon>Bacteroidota</taxon>
        <taxon>Flavobacteriia</taxon>
        <taxon>Flavobacteriales</taxon>
        <taxon>Weeksellaceae</taxon>
        <taxon>Chryseobacterium group</taxon>
        <taxon>Epilithonimonas</taxon>
    </lineage>
</organism>
<evidence type="ECO:0000313" key="4">
    <source>
        <dbReference type="EMBL" id="SIO10219.1"/>
    </source>
</evidence>
<evidence type="ECO:0000259" key="3">
    <source>
        <dbReference type="PROSITE" id="PS51186"/>
    </source>
</evidence>
<name>A0A1N6GRQ7_9FLAO</name>
<dbReference type="PANTHER" id="PTHR42919">
    <property type="entry name" value="N-ALPHA-ACETYLTRANSFERASE"/>
    <property type="match status" value="1"/>
</dbReference>
<dbReference type="EMBL" id="FSRK01000001">
    <property type="protein sequence ID" value="SIO10219.1"/>
    <property type="molecule type" value="Genomic_DNA"/>
</dbReference>
<dbReference type="Proteomes" id="UP000185207">
    <property type="component" value="Unassembled WGS sequence"/>
</dbReference>
<dbReference type="PROSITE" id="PS51186">
    <property type="entry name" value="GNAT"/>
    <property type="match status" value="1"/>
</dbReference>
<dbReference type="STRING" id="1416779.SAMN05444409_2011"/>
<dbReference type="PANTHER" id="PTHR42919:SF8">
    <property type="entry name" value="N-ALPHA-ACETYLTRANSFERASE 50"/>
    <property type="match status" value="1"/>
</dbReference>
<dbReference type="InterPro" id="IPR016181">
    <property type="entry name" value="Acyl_CoA_acyltransferase"/>
</dbReference>
<keyword evidence="5" id="KW-1185">Reference proteome</keyword>
<dbReference type="SUPFAM" id="SSF55729">
    <property type="entry name" value="Acyl-CoA N-acyltransferases (Nat)"/>
    <property type="match status" value="1"/>
</dbReference>
<protein>
    <recommendedName>
        <fullName evidence="3">N-acetyltransferase domain-containing protein</fullName>
    </recommendedName>
</protein>
<evidence type="ECO:0000256" key="2">
    <source>
        <dbReference type="ARBA" id="ARBA00023315"/>
    </source>
</evidence>
<dbReference type="Gene3D" id="3.40.630.30">
    <property type="match status" value="1"/>
</dbReference>
<dbReference type="OrthoDB" id="7205533at2"/>
<dbReference type="Pfam" id="PF00583">
    <property type="entry name" value="Acetyltransf_1"/>
    <property type="match status" value="1"/>
</dbReference>
<dbReference type="InterPro" id="IPR051556">
    <property type="entry name" value="N-term/lysine_N-AcTrnsfr"/>
</dbReference>
<dbReference type="InterPro" id="IPR000182">
    <property type="entry name" value="GNAT_dom"/>
</dbReference>
<evidence type="ECO:0000256" key="1">
    <source>
        <dbReference type="ARBA" id="ARBA00022679"/>
    </source>
</evidence>
<dbReference type="CDD" id="cd04301">
    <property type="entry name" value="NAT_SF"/>
    <property type="match status" value="1"/>
</dbReference>